<feature type="chain" id="PRO_5005246812" evidence="1">
    <location>
        <begin position="26"/>
        <end position="93"/>
    </location>
</feature>
<feature type="signal peptide" evidence="1">
    <location>
        <begin position="1"/>
        <end position="25"/>
    </location>
</feature>
<dbReference type="OrthoDB" id="8604271at2"/>
<sequence length="93" mass="10599">MVKVRKLRMLVFVVFLSLVFMGFFAGNSTAQSAEVSFSDLRCETLNNLAWHVMSHKQVVYARQCDVLDAARQWEVYYGNLDEEGMAAAVVYEP</sequence>
<dbReference type="PATRIC" id="fig|1470200.3.peg.1383"/>
<dbReference type="EMBL" id="JTDO01000023">
    <property type="protein sequence ID" value="KLT72036.1"/>
    <property type="molecule type" value="Genomic_DNA"/>
</dbReference>
<comment type="caution">
    <text evidence="2">The sequence shown here is derived from an EMBL/GenBank/DDBJ whole genome shotgun (WGS) entry which is preliminary data.</text>
</comment>
<dbReference type="AlphaFoldDB" id="A0A0J0YPG3"/>
<evidence type="ECO:0000313" key="3">
    <source>
        <dbReference type="Proteomes" id="UP000036027"/>
    </source>
</evidence>
<gene>
    <name evidence="2" type="ORF">PL75_10395</name>
</gene>
<keyword evidence="1" id="KW-0732">Signal</keyword>
<dbReference type="Proteomes" id="UP000036027">
    <property type="component" value="Unassembled WGS sequence"/>
</dbReference>
<evidence type="ECO:0000313" key="2">
    <source>
        <dbReference type="EMBL" id="KLT72036.1"/>
    </source>
</evidence>
<name>A0A0J0YPG3_9NEIS</name>
<reference evidence="2 3" key="1">
    <citation type="submission" date="2014-11" db="EMBL/GenBank/DDBJ databases">
        <title>Genome of a novel goose pathogen.</title>
        <authorList>
            <person name="Hansen C.M."/>
            <person name="Hueffer K."/>
            <person name="Choi S.C."/>
        </authorList>
    </citation>
    <scope>NUCLEOTIDE SEQUENCE [LARGE SCALE GENOMIC DNA]</scope>
    <source>
        <strain evidence="2 3">KH1503</strain>
    </source>
</reference>
<dbReference type="RefSeq" id="WP_047761873.1">
    <property type="nucleotide sequence ID" value="NZ_CP091510.1"/>
</dbReference>
<organism evidence="2 3">
    <name type="scientific">Neisseria arctica</name>
    <dbReference type="NCBI Taxonomy" id="1470200"/>
    <lineage>
        <taxon>Bacteria</taxon>
        <taxon>Pseudomonadati</taxon>
        <taxon>Pseudomonadota</taxon>
        <taxon>Betaproteobacteria</taxon>
        <taxon>Neisseriales</taxon>
        <taxon>Neisseriaceae</taxon>
        <taxon>Neisseria</taxon>
    </lineage>
</organism>
<protein>
    <submittedName>
        <fullName evidence="2">Uncharacterized protein</fullName>
    </submittedName>
</protein>
<evidence type="ECO:0000256" key="1">
    <source>
        <dbReference type="SAM" id="SignalP"/>
    </source>
</evidence>
<keyword evidence="3" id="KW-1185">Reference proteome</keyword>
<proteinExistence type="predicted"/>
<accession>A0A0J0YPG3</accession>